<sequence>MSRVNVHEFLDFDFAQFGDLAQTWQAYLRTTSDHADTLRIDICKHVAEEHFHSLTAIETRRQFRIVADHIDDDLDLFVKRVRNVLEDAAEEFQSHQSALRQLVDSATSQGLNVSGDGSVTVRPQSPHPLGPYTETGLTGPAVQGMPPLGADDLPERRALAEQAQAAMNNVLTLIAHTDDSLTQRLRSLSDESPSMPELLGKNHSEDAKSAADEVMALWGNGDLTEAQLAELIELLELYEGSPEFATHLLEGLGPDGFLNMSGHIGYMGVDPSSSDTPGLVGDFQELMAGHLSLATNDTDPKVGDSWIDGLMEAGAQPVNSSSFPEAGMYPGYMALGPILTHGTFDERLLVPVTEHLIAVGSAEYGTLPAWAHASDNPFDPTNTLSGSIIDPAFIALDNNPSAATEVFAGDSQYSRDSYPNSNGDPFPSPTNPMESLLGAGQTLPFDREIFGNAMEAATSGVPSDQGLSNINRPEHDERMAQATMNIIDYVGGNPDQFQGSGSPNSELIGNLGNIATHYVEDFHRAFSTDGTQDSNWMVQPHGAGLDFGSYDVNGQQNLKQFLHTIGQDPHTAGQFWAASEGIAQKQLIGVMAEEGNGDGAIRDALASHSRLMGEVGNGQFKVIAEGHWDAVEFQNNMVTGFGEGAKFVSGETIGKIPVAGTALSQGTGYIIDDFSGELKVDPRELIGSDQLTYQDTQSDVIRSRSEEMIEYALNHDDSIYSEIFRDDLDVGQVSDTMVYHFESVFNPERDEHMNPFGAN</sequence>
<reference evidence="1" key="1">
    <citation type="submission" date="2021-02" db="EMBL/GenBank/DDBJ databases">
        <title>Natronoglycomyces albus gen. nov., sp. nov, a haloalkaliphilic actinobacterium from a soda solonchak soil.</title>
        <authorList>
            <person name="Sorokin D.Y."/>
            <person name="Khijniak T.V."/>
            <person name="Zakharycheva A.P."/>
            <person name="Boueva O.V."/>
            <person name="Ariskina E.V."/>
            <person name="Hahnke R.L."/>
            <person name="Bunk B."/>
            <person name="Sproer C."/>
            <person name="Schumann P."/>
            <person name="Evtushenko L.I."/>
            <person name="Kublanov I.V."/>
        </authorList>
    </citation>
    <scope>NUCLEOTIDE SEQUENCE</scope>
    <source>
        <strain evidence="1">DSM 106290</strain>
    </source>
</reference>
<organism evidence="1 2">
    <name type="scientific">Natronoglycomyces albus</name>
    <dbReference type="NCBI Taxonomy" id="2811108"/>
    <lineage>
        <taxon>Bacteria</taxon>
        <taxon>Bacillati</taxon>
        <taxon>Actinomycetota</taxon>
        <taxon>Actinomycetes</taxon>
        <taxon>Glycomycetales</taxon>
        <taxon>Glycomycetaceae</taxon>
        <taxon>Natronoglycomyces</taxon>
    </lineage>
</organism>
<evidence type="ECO:0000313" key="2">
    <source>
        <dbReference type="Proteomes" id="UP000662939"/>
    </source>
</evidence>
<dbReference type="KEGG" id="nav:JQS30_00320"/>
<dbReference type="AlphaFoldDB" id="A0A895XK61"/>
<proteinExistence type="predicted"/>
<gene>
    <name evidence="1" type="ORF">JQS30_00320</name>
</gene>
<protein>
    <submittedName>
        <fullName evidence="1">Uncharacterized protein</fullName>
    </submittedName>
</protein>
<dbReference type="EMBL" id="CP070496">
    <property type="protein sequence ID" value="QSB05427.1"/>
    <property type="molecule type" value="Genomic_DNA"/>
</dbReference>
<accession>A0A895XK61</accession>
<dbReference type="Proteomes" id="UP000662939">
    <property type="component" value="Chromosome"/>
</dbReference>
<keyword evidence="2" id="KW-1185">Reference proteome</keyword>
<evidence type="ECO:0000313" key="1">
    <source>
        <dbReference type="EMBL" id="QSB05427.1"/>
    </source>
</evidence>
<dbReference type="RefSeq" id="WP_213171435.1">
    <property type="nucleotide sequence ID" value="NZ_CP070496.1"/>
</dbReference>
<name>A0A895XK61_9ACTN</name>